<comment type="caution">
    <text evidence="5">The sequence shown here is derived from an EMBL/GenBank/DDBJ whole genome shotgun (WGS) entry which is preliminary data.</text>
</comment>
<proteinExistence type="predicted"/>
<reference evidence="5 6" key="1">
    <citation type="submission" date="2021-01" db="EMBL/GenBank/DDBJ databases">
        <title>Genomic Encyclopedia of Type Strains, Phase IV (KMG-IV): sequencing the most valuable type-strain genomes for metagenomic binning, comparative biology and taxonomic classification.</title>
        <authorList>
            <person name="Goeker M."/>
        </authorList>
    </citation>
    <scope>NUCLEOTIDE SEQUENCE [LARGE SCALE GENOMIC DNA]</scope>
    <source>
        <strain evidence="5 6">DSM 105453</strain>
    </source>
</reference>
<gene>
    <name evidence="5" type="ORF">JOC94_003016</name>
</gene>
<dbReference type="PROSITE" id="PS50830">
    <property type="entry name" value="TNASE_3"/>
    <property type="match status" value="1"/>
</dbReference>
<evidence type="ECO:0000256" key="3">
    <source>
        <dbReference type="ARBA" id="ARBA00022801"/>
    </source>
</evidence>
<protein>
    <submittedName>
        <fullName evidence="5">Micrococcal nuclease</fullName>
        <ecNumber evidence="5">3.1.31.1</ecNumber>
    </submittedName>
</protein>
<accession>A0ABS2R8N1</accession>
<sequence>MKNLSNALLSAVALFILMAVLLQGGGKEAPSEIASPEQEDDFQLRETKASIVRAVDGDTVIVRFSEGDLKGKEERIRLLLIDTPESVHPSKEPEWLGKESSDYAKQYLKEGRKVTVEIGNPERDNYDRLLAYIWVDGVNFNQHMIEKGYARVAYVYPPNTKYLEEFEKAEEKAKKKKVGIWGVSGYVTEKGFDMSVIQPKGEIAK</sequence>
<dbReference type="InterPro" id="IPR016071">
    <property type="entry name" value="Staphylococal_nuclease_OB-fold"/>
</dbReference>
<dbReference type="EC" id="3.1.31.1" evidence="5"/>
<dbReference type="Proteomes" id="UP000823485">
    <property type="component" value="Unassembled WGS sequence"/>
</dbReference>
<evidence type="ECO:0000313" key="5">
    <source>
        <dbReference type="EMBL" id="MBM7716005.1"/>
    </source>
</evidence>
<evidence type="ECO:0000313" key="6">
    <source>
        <dbReference type="Proteomes" id="UP000823485"/>
    </source>
</evidence>
<name>A0ABS2R8N1_9BACI</name>
<dbReference type="EMBL" id="JAFBFH010000021">
    <property type="protein sequence ID" value="MBM7716005.1"/>
    <property type="molecule type" value="Genomic_DNA"/>
</dbReference>
<dbReference type="InterPro" id="IPR035437">
    <property type="entry name" value="SNase_OB-fold_sf"/>
</dbReference>
<dbReference type="RefSeq" id="WP_205179677.1">
    <property type="nucleotide sequence ID" value="NZ_JAFBFH010000021.1"/>
</dbReference>
<dbReference type="GO" id="GO:1990599">
    <property type="term" value="F:3' overhang single-stranded DNA endodeoxyribonuclease activity"/>
    <property type="evidence" value="ECO:0007669"/>
    <property type="project" value="UniProtKB-EC"/>
</dbReference>
<keyword evidence="3 5" id="KW-0378">Hydrolase</keyword>
<keyword evidence="1" id="KW-0540">Nuclease</keyword>
<feature type="domain" description="TNase-like" evidence="4">
    <location>
        <begin position="45"/>
        <end position="183"/>
    </location>
</feature>
<organism evidence="5 6">
    <name type="scientific">Siminovitchia thermophila</name>
    <dbReference type="NCBI Taxonomy" id="1245522"/>
    <lineage>
        <taxon>Bacteria</taxon>
        <taxon>Bacillati</taxon>
        <taxon>Bacillota</taxon>
        <taxon>Bacilli</taxon>
        <taxon>Bacillales</taxon>
        <taxon>Bacillaceae</taxon>
        <taxon>Siminovitchia</taxon>
    </lineage>
</organism>
<evidence type="ECO:0000259" key="4">
    <source>
        <dbReference type="PROSITE" id="PS50830"/>
    </source>
</evidence>
<dbReference type="SMART" id="SM00318">
    <property type="entry name" value="SNc"/>
    <property type="match status" value="1"/>
</dbReference>
<dbReference type="PANTHER" id="PTHR12302:SF3">
    <property type="entry name" value="SERINE_THREONINE-PROTEIN KINASE 31"/>
    <property type="match status" value="1"/>
</dbReference>
<evidence type="ECO:0000256" key="2">
    <source>
        <dbReference type="ARBA" id="ARBA00022759"/>
    </source>
</evidence>
<evidence type="ECO:0000256" key="1">
    <source>
        <dbReference type="ARBA" id="ARBA00022722"/>
    </source>
</evidence>
<dbReference type="Pfam" id="PF00565">
    <property type="entry name" value="SNase"/>
    <property type="match status" value="1"/>
</dbReference>
<keyword evidence="6" id="KW-1185">Reference proteome</keyword>
<dbReference type="Gene3D" id="2.40.50.90">
    <property type="match status" value="1"/>
</dbReference>
<dbReference type="PANTHER" id="PTHR12302">
    <property type="entry name" value="EBNA2 BINDING PROTEIN P100"/>
    <property type="match status" value="1"/>
</dbReference>
<keyword evidence="2" id="KW-0255">Endonuclease</keyword>
<dbReference type="SUPFAM" id="SSF50199">
    <property type="entry name" value="Staphylococcal nuclease"/>
    <property type="match status" value="1"/>
</dbReference>